<evidence type="ECO:0000313" key="2">
    <source>
        <dbReference type="EMBL" id="KAK0042907.1"/>
    </source>
</evidence>
<sequence>MLDSWSSFPFDLGDDNRWRFLQHDFFLFLSPLLSWHANAHVLVRSQTALFSDTSLRRMYKLPPDIDNDKKESPLDGEHGGAE</sequence>
<reference evidence="2" key="1">
    <citation type="journal article" date="2023" name="PLoS Negl. Trop. Dis.">
        <title>A genome sequence for Biomphalaria pfeifferi, the major vector snail for the human-infecting parasite Schistosoma mansoni.</title>
        <authorList>
            <person name="Bu L."/>
            <person name="Lu L."/>
            <person name="Laidemitt M.R."/>
            <person name="Zhang S.M."/>
            <person name="Mutuku M."/>
            <person name="Mkoji G."/>
            <person name="Steinauer M."/>
            <person name="Loker E.S."/>
        </authorList>
    </citation>
    <scope>NUCLEOTIDE SEQUENCE</scope>
    <source>
        <strain evidence="2">KasaAsao</strain>
    </source>
</reference>
<reference evidence="2" key="2">
    <citation type="submission" date="2023-04" db="EMBL/GenBank/DDBJ databases">
        <authorList>
            <person name="Bu L."/>
            <person name="Lu L."/>
            <person name="Laidemitt M.R."/>
            <person name="Zhang S.M."/>
            <person name="Mutuku M."/>
            <person name="Mkoji G."/>
            <person name="Steinauer M."/>
            <person name="Loker E.S."/>
        </authorList>
    </citation>
    <scope>NUCLEOTIDE SEQUENCE</scope>
    <source>
        <strain evidence="2">KasaAsao</strain>
        <tissue evidence="2">Whole Snail</tissue>
    </source>
</reference>
<comment type="caution">
    <text evidence="2">The sequence shown here is derived from an EMBL/GenBank/DDBJ whole genome shotgun (WGS) entry which is preliminary data.</text>
</comment>
<name>A0AAD8AW29_BIOPF</name>
<organism evidence="2 3">
    <name type="scientific">Biomphalaria pfeifferi</name>
    <name type="common">Bloodfluke planorb</name>
    <name type="synonym">Freshwater snail</name>
    <dbReference type="NCBI Taxonomy" id="112525"/>
    <lineage>
        <taxon>Eukaryota</taxon>
        <taxon>Metazoa</taxon>
        <taxon>Spiralia</taxon>
        <taxon>Lophotrochozoa</taxon>
        <taxon>Mollusca</taxon>
        <taxon>Gastropoda</taxon>
        <taxon>Heterobranchia</taxon>
        <taxon>Euthyneura</taxon>
        <taxon>Panpulmonata</taxon>
        <taxon>Hygrophila</taxon>
        <taxon>Lymnaeoidea</taxon>
        <taxon>Planorbidae</taxon>
        <taxon>Biomphalaria</taxon>
    </lineage>
</organism>
<protein>
    <submittedName>
        <fullName evidence="2">Uncharacterized protein</fullName>
    </submittedName>
</protein>
<feature type="region of interest" description="Disordered" evidence="1">
    <location>
        <begin position="61"/>
        <end position="82"/>
    </location>
</feature>
<keyword evidence="3" id="KW-1185">Reference proteome</keyword>
<dbReference type="Proteomes" id="UP001233172">
    <property type="component" value="Unassembled WGS sequence"/>
</dbReference>
<dbReference type="EMBL" id="JASAOG010000229">
    <property type="protein sequence ID" value="KAK0042907.1"/>
    <property type="molecule type" value="Genomic_DNA"/>
</dbReference>
<accession>A0AAD8AW29</accession>
<evidence type="ECO:0000313" key="3">
    <source>
        <dbReference type="Proteomes" id="UP001233172"/>
    </source>
</evidence>
<feature type="non-terminal residue" evidence="2">
    <location>
        <position position="82"/>
    </location>
</feature>
<feature type="compositionally biased region" description="Basic and acidic residues" evidence="1">
    <location>
        <begin position="66"/>
        <end position="82"/>
    </location>
</feature>
<gene>
    <name evidence="2" type="ORF">Bpfe_027663</name>
</gene>
<dbReference type="AlphaFoldDB" id="A0AAD8AW29"/>
<proteinExistence type="predicted"/>
<evidence type="ECO:0000256" key="1">
    <source>
        <dbReference type="SAM" id="MobiDB-lite"/>
    </source>
</evidence>